<protein>
    <submittedName>
        <fullName evidence="2">Uncharacterized protein</fullName>
    </submittedName>
</protein>
<comment type="caution">
    <text evidence="2">The sequence shown here is derived from an EMBL/GenBank/DDBJ whole genome shotgun (WGS) entry which is preliminary data.</text>
</comment>
<feature type="transmembrane region" description="Helical" evidence="1">
    <location>
        <begin position="25"/>
        <end position="43"/>
    </location>
</feature>
<keyword evidence="1" id="KW-0472">Membrane</keyword>
<feature type="transmembrane region" description="Helical" evidence="1">
    <location>
        <begin position="151"/>
        <end position="170"/>
    </location>
</feature>
<name>A0ABS3SHW7_9CELL</name>
<keyword evidence="1" id="KW-0812">Transmembrane</keyword>
<dbReference type="EMBL" id="JAGFBM010000006">
    <property type="protein sequence ID" value="MBO3085347.1"/>
    <property type="molecule type" value="Genomic_DNA"/>
</dbReference>
<evidence type="ECO:0000313" key="2">
    <source>
        <dbReference type="EMBL" id="MBO3085347.1"/>
    </source>
</evidence>
<feature type="transmembrane region" description="Helical" evidence="1">
    <location>
        <begin position="190"/>
        <end position="208"/>
    </location>
</feature>
<organism evidence="2 3">
    <name type="scientific">Cellulomonas fengjieae</name>
    <dbReference type="NCBI Taxonomy" id="2819978"/>
    <lineage>
        <taxon>Bacteria</taxon>
        <taxon>Bacillati</taxon>
        <taxon>Actinomycetota</taxon>
        <taxon>Actinomycetes</taxon>
        <taxon>Micrococcales</taxon>
        <taxon>Cellulomonadaceae</taxon>
        <taxon>Cellulomonas</taxon>
    </lineage>
</organism>
<keyword evidence="3" id="KW-1185">Reference proteome</keyword>
<feature type="transmembrane region" description="Helical" evidence="1">
    <location>
        <begin position="254"/>
        <end position="275"/>
    </location>
</feature>
<feature type="transmembrane region" description="Helical" evidence="1">
    <location>
        <begin position="105"/>
        <end position="131"/>
    </location>
</feature>
<sequence length="343" mass="37026">MVSQIESRAATPGATLRALARQRSVQVTAVLWVTANVLVLLLAGRNLPFDWPGVPGTSVDHVIGTNLALLTGLAMMVLVCALTRRRDRPDLAARAPDLATTRRETVLLVAYGVLALMVGFALGRALGWHPFGLHLAGSVVGAHDHVGPAEALTWAGYNLLAYAVVPLVVFRRRYSAEQLNLVSSDRRGDARLIVVVLLVESAIQFATVSTVVGQLSPRQYLVGLPATFLLYLAGAVLPAMVFVYALLVPRFLKLTGSAATTVVLGGVAYTLLHVWDAWTVFTSPTDAVLSVVFLFFVYLTPGMVKTVLTVRTGNAWVHVWAYHALAPHTLIDAPHVVDVFRIR</sequence>
<feature type="transmembrane region" description="Helical" evidence="1">
    <location>
        <begin position="287"/>
        <end position="304"/>
    </location>
</feature>
<keyword evidence="1" id="KW-1133">Transmembrane helix</keyword>
<gene>
    <name evidence="2" type="ORF">J4035_11920</name>
</gene>
<evidence type="ECO:0000256" key="1">
    <source>
        <dbReference type="SAM" id="Phobius"/>
    </source>
</evidence>
<evidence type="ECO:0000313" key="3">
    <source>
        <dbReference type="Proteomes" id="UP000678317"/>
    </source>
</evidence>
<reference evidence="2 3" key="1">
    <citation type="submission" date="2021-03" db="EMBL/GenBank/DDBJ databases">
        <title>novel species in genus Cellulomonas.</title>
        <authorList>
            <person name="Zhang G."/>
        </authorList>
    </citation>
    <scope>NUCLEOTIDE SEQUENCE [LARGE SCALE GENOMIC DNA]</scope>
    <source>
        <strain evidence="3">zg-ZUI188</strain>
    </source>
</reference>
<feature type="transmembrane region" description="Helical" evidence="1">
    <location>
        <begin position="228"/>
        <end position="247"/>
    </location>
</feature>
<feature type="transmembrane region" description="Helical" evidence="1">
    <location>
        <begin position="63"/>
        <end position="84"/>
    </location>
</feature>
<dbReference type="RefSeq" id="WP_208289773.1">
    <property type="nucleotide sequence ID" value="NZ_CP074404.1"/>
</dbReference>
<accession>A0ABS3SHW7</accession>
<dbReference type="Proteomes" id="UP000678317">
    <property type="component" value="Unassembled WGS sequence"/>
</dbReference>
<proteinExistence type="predicted"/>